<dbReference type="InterPro" id="IPR044730">
    <property type="entry name" value="RNase_H-like_dom_plant"/>
</dbReference>
<dbReference type="Pfam" id="PF13456">
    <property type="entry name" value="RVT_3"/>
    <property type="match status" value="1"/>
</dbReference>
<dbReference type="GO" id="GO:0004523">
    <property type="term" value="F:RNA-DNA hybrid ribonuclease activity"/>
    <property type="evidence" value="ECO:0007669"/>
    <property type="project" value="InterPro"/>
</dbReference>
<dbReference type="PANTHER" id="PTHR47074">
    <property type="entry name" value="BNAC02G40300D PROTEIN"/>
    <property type="match status" value="1"/>
</dbReference>
<organism evidence="2 3">
    <name type="scientific">Prunus armeniaca</name>
    <name type="common">Apricot</name>
    <name type="synonym">Armeniaca vulgaris</name>
    <dbReference type="NCBI Taxonomy" id="36596"/>
    <lineage>
        <taxon>Eukaryota</taxon>
        <taxon>Viridiplantae</taxon>
        <taxon>Streptophyta</taxon>
        <taxon>Embryophyta</taxon>
        <taxon>Tracheophyta</taxon>
        <taxon>Spermatophyta</taxon>
        <taxon>Magnoliopsida</taxon>
        <taxon>eudicotyledons</taxon>
        <taxon>Gunneridae</taxon>
        <taxon>Pentapetalae</taxon>
        <taxon>rosids</taxon>
        <taxon>fabids</taxon>
        <taxon>Rosales</taxon>
        <taxon>Rosaceae</taxon>
        <taxon>Amygdaloideae</taxon>
        <taxon>Amygdaleae</taxon>
        <taxon>Prunus</taxon>
    </lineage>
</organism>
<accession>A0A6J5UQX6</accession>
<reference evidence="2 3" key="1">
    <citation type="submission" date="2020-05" db="EMBL/GenBank/DDBJ databases">
        <authorList>
            <person name="Campoy J."/>
            <person name="Schneeberger K."/>
            <person name="Spophaly S."/>
        </authorList>
    </citation>
    <scope>NUCLEOTIDE SEQUENCE [LARGE SCALE GENOMIC DNA]</scope>
    <source>
        <strain evidence="2">PruArmRojPasFocal</strain>
    </source>
</reference>
<dbReference type="InterPro" id="IPR002156">
    <property type="entry name" value="RNaseH_domain"/>
</dbReference>
<dbReference type="InterPro" id="IPR036397">
    <property type="entry name" value="RNaseH_sf"/>
</dbReference>
<evidence type="ECO:0000313" key="3">
    <source>
        <dbReference type="Proteomes" id="UP000507222"/>
    </source>
</evidence>
<dbReference type="CDD" id="cd06222">
    <property type="entry name" value="RNase_H_like"/>
    <property type="match status" value="1"/>
</dbReference>
<gene>
    <name evidence="2" type="ORF">CURHAP_LOCUS29296</name>
</gene>
<evidence type="ECO:0000313" key="2">
    <source>
        <dbReference type="EMBL" id="CAB4278422.1"/>
    </source>
</evidence>
<proteinExistence type="predicted"/>
<dbReference type="InterPro" id="IPR012337">
    <property type="entry name" value="RNaseH-like_sf"/>
</dbReference>
<dbReference type="InterPro" id="IPR052929">
    <property type="entry name" value="RNase_H-like_EbsB-rel"/>
</dbReference>
<dbReference type="GO" id="GO:0003676">
    <property type="term" value="F:nucleic acid binding"/>
    <property type="evidence" value="ECO:0007669"/>
    <property type="project" value="InterPro"/>
</dbReference>
<dbReference type="Proteomes" id="UP000507222">
    <property type="component" value="Unassembled WGS sequence"/>
</dbReference>
<dbReference type="PANTHER" id="PTHR47074:SF11">
    <property type="entry name" value="REVERSE TRANSCRIPTASE-LIKE PROTEIN"/>
    <property type="match status" value="1"/>
</dbReference>
<dbReference type="EMBL" id="CAEKDK010000004">
    <property type="protein sequence ID" value="CAB4278422.1"/>
    <property type="molecule type" value="Genomic_DNA"/>
</dbReference>
<feature type="domain" description="RNase H type-1" evidence="1">
    <location>
        <begin position="61"/>
        <end position="174"/>
    </location>
</feature>
<protein>
    <recommendedName>
        <fullName evidence="1">RNase H type-1 domain-containing protein</fullName>
    </recommendedName>
</protein>
<dbReference type="AlphaFoldDB" id="A0A6J5UQX6"/>
<dbReference type="Gene3D" id="3.30.420.10">
    <property type="entry name" value="Ribonuclease H-like superfamily/Ribonuclease H"/>
    <property type="match status" value="1"/>
</dbReference>
<name>A0A6J5UQX6_PRUAR</name>
<evidence type="ECO:0000259" key="1">
    <source>
        <dbReference type="Pfam" id="PF13456"/>
    </source>
</evidence>
<dbReference type="SUPFAM" id="SSF53098">
    <property type="entry name" value="Ribonuclease H-like"/>
    <property type="match status" value="1"/>
</dbReference>
<sequence length="183" mass="19574">MLGLSSKGSGCGPHNLVPSGAIRLLHESYYELQHPPLISSSRVKAKWQRPPLGFMKINLGGPCRAATGIGGIGIVAHDHEGTFPACCSGVSNLLHAKLLPLKEGLLFAQRWPNVQRLIEGDGQGVVNVLSQVSQDLSHLGCLVDDCKRLLAQHDNILLQRVMKEANEAAARLARVALHSLGDG</sequence>